<evidence type="ECO:0000313" key="6">
    <source>
        <dbReference type="Proteomes" id="UP000075544"/>
    </source>
</evidence>
<name>A0A150HTG8_9GAMM</name>
<keyword evidence="1" id="KW-1133">Transmembrane helix</keyword>
<accession>A0A150HTG8</accession>
<sequence length="140" mass="15238">MSKICCPMCGSDQVEMIAQPQFQPPPNPTQSNFPKPPMHSLMHYLVNYAAMGATGARMLKGQKPMVLIIGAVIGGAVGCAACLLNHLQDAAPTQPPTPSIPAQAHGQTSYQCLECEYCFALAFQYEPETTYPMHHTRPFE</sequence>
<dbReference type="AlphaFoldDB" id="A0A150HTG8"/>
<keyword evidence="1" id="KW-0472">Membrane</keyword>
<dbReference type="PATRIC" id="fig|52133.19.peg.1965"/>
<feature type="transmembrane region" description="Helical" evidence="1">
    <location>
        <begin position="66"/>
        <end position="87"/>
    </location>
</feature>
<evidence type="ECO:0000313" key="4">
    <source>
        <dbReference type="EMBL" id="KXZ70122.1"/>
    </source>
</evidence>
<dbReference type="EMBL" id="JRHX01000059">
    <property type="protein sequence ID" value="KXZ70258.1"/>
    <property type="molecule type" value="Genomic_DNA"/>
</dbReference>
<dbReference type="RefSeq" id="WP_061524851.1">
    <property type="nucleotide sequence ID" value="NZ_JRHX01000059.1"/>
</dbReference>
<gene>
    <name evidence="5" type="ORF">AVENLUH13518_01937</name>
    <name evidence="4" type="ORF">AVENLUH13518_02019</name>
    <name evidence="3" type="ORF">AVENLUH13518_02827</name>
    <name evidence="2" type="ORF">AVENLUH13518_02831</name>
</gene>
<comment type="caution">
    <text evidence="4">The sequence shown here is derived from an EMBL/GenBank/DDBJ whole genome shotgun (WGS) entry which is preliminary data.</text>
</comment>
<evidence type="ECO:0000256" key="1">
    <source>
        <dbReference type="SAM" id="Phobius"/>
    </source>
</evidence>
<organism evidence="4 6">
    <name type="scientific">Acinetobacter venetianus</name>
    <dbReference type="NCBI Taxonomy" id="52133"/>
    <lineage>
        <taxon>Bacteria</taxon>
        <taxon>Pseudomonadati</taxon>
        <taxon>Pseudomonadota</taxon>
        <taxon>Gammaproteobacteria</taxon>
        <taxon>Moraxellales</taxon>
        <taxon>Moraxellaceae</taxon>
        <taxon>Acinetobacter</taxon>
    </lineage>
</organism>
<dbReference type="EMBL" id="JRHX01000085">
    <property type="protein sequence ID" value="KXZ68897.1"/>
    <property type="molecule type" value="Genomic_DNA"/>
</dbReference>
<dbReference type="Proteomes" id="UP000075544">
    <property type="component" value="Unassembled WGS sequence"/>
</dbReference>
<evidence type="ECO:0000313" key="2">
    <source>
        <dbReference type="EMBL" id="KXZ68875.1"/>
    </source>
</evidence>
<dbReference type="EMBL" id="JRHX01000061">
    <property type="protein sequence ID" value="KXZ70122.1"/>
    <property type="molecule type" value="Genomic_DNA"/>
</dbReference>
<protein>
    <submittedName>
        <fullName evidence="4">Uncharacterized protein</fullName>
    </submittedName>
</protein>
<reference evidence="4 6" key="1">
    <citation type="journal article" date="2016" name="Sci. Rep.">
        <title>Genomic and phenotypic characterization of the species Acinetobacter venetianus.</title>
        <authorList>
            <person name="Fondi M."/>
            <person name="Maida I."/>
            <person name="Perrin E."/>
            <person name="Orlandini V."/>
            <person name="La Torre L."/>
            <person name="Bosi E."/>
            <person name="Negroni A."/>
            <person name="Zanaroli G."/>
            <person name="Fava F."/>
            <person name="Decorosi F."/>
            <person name="Giovannetti L."/>
            <person name="Viti C."/>
            <person name="Vaneechoutte M."/>
            <person name="Dijkshoorn L."/>
            <person name="Fani R."/>
        </authorList>
    </citation>
    <scope>NUCLEOTIDE SEQUENCE [LARGE SCALE GENOMIC DNA]</scope>
    <source>
        <strain evidence="4 6">LUH13518</strain>
    </source>
</reference>
<evidence type="ECO:0000313" key="5">
    <source>
        <dbReference type="EMBL" id="KXZ70258.1"/>
    </source>
</evidence>
<keyword evidence="1" id="KW-0812">Transmembrane</keyword>
<evidence type="ECO:0000313" key="3">
    <source>
        <dbReference type="EMBL" id="KXZ68897.1"/>
    </source>
</evidence>
<proteinExistence type="predicted"/>
<dbReference type="EMBL" id="JRHX01000086">
    <property type="protein sequence ID" value="KXZ68875.1"/>
    <property type="molecule type" value="Genomic_DNA"/>
</dbReference>